<feature type="region of interest" description="Disordered" evidence="1">
    <location>
        <begin position="1"/>
        <end position="62"/>
    </location>
</feature>
<evidence type="ECO:0000256" key="1">
    <source>
        <dbReference type="SAM" id="MobiDB-lite"/>
    </source>
</evidence>
<proteinExistence type="predicted"/>
<dbReference type="EMBL" id="AMZH03015204">
    <property type="protein sequence ID" value="RRT46435.1"/>
    <property type="molecule type" value="Genomic_DNA"/>
</dbReference>
<reference evidence="2 3" key="1">
    <citation type="journal article" date="2014" name="Agronomy (Basel)">
        <title>A Draft Genome Sequence for Ensete ventricosum, the Drought-Tolerant Tree Against Hunger.</title>
        <authorList>
            <person name="Harrison J."/>
            <person name="Moore K.A."/>
            <person name="Paszkiewicz K."/>
            <person name="Jones T."/>
            <person name="Grant M."/>
            <person name="Ambacheew D."/>
            <person name="Muzemil S."/>
            <person name="Studholme D.J."/>
        </authorList>
    </citation>
    <scope>NUCLEOTIDE SEQUENCE [LARGE SCALE GENOMIC DNA]</scope>
</reference>
<organism evidence="2 3">
    <name type="scientific">Ensete ventricosum</name>
    <name type="common">Abyssinian banana</name>
    <name type="synonym">Musa ensete</name>
    <dbReference type="NCBI Taxonomy" id="4639"/>
    <lineage>
        <taxon>Eukaryota</taxon>
        <taxon>Viridiplantae</taxon>
        <taxon>Streptophyta</taxon>
        <taxon>Embryophyta</taxon>
        <taxon>Tracheophyta</taxon>
        <taxon>Spermatophyta</taxon>
        <taxon>Magnoliopsida</taxon>
        <taxon>Liliopsida</taxon>
        <taxon>Zingiberales</taxon>
        <taxon>Musaceae</taxon>
        <taxon>Ensete</taxon>
    </lineage>
</organism>
<dbReference type="Proteomes" id="UP000287651">
    <property type="component" value="Unassembled WGS sequence"/>
</dbReference>
<gene>
    <name evidence="2" type="ORF">B296_00040175</name>
</gene>
<evidence type="ECO:0000313" key="3">
    <source>
        <dbReference type="Proteomes" id="UP000287651"/>
    </source>
</evidence>
<accession>A0A426Y3V6</accession>
<dbReference type="AlphaFoldDB" id="A0A426Y3V6"/>
<feature type="compositionally biased region" description="Basic and acidic residues" evidence="1">
    <location>
        <begin position="26"/>
        <end position="48"/>
    </location>
</feature>
<sequence length="204" mass="22797">MRQAGPLPQATAGGLQVQTRLQAARATHEERDSEQNEHEVEYSLRAEETQFGVPNGKRSHKETTVETRLDVLEASLGELYQGQGRILGVESSLKEAKYQIDRVESLVNRLTEDSKDFVRHLHEVVTELMTKVTMERVPECVLVSICTEPGCRSAEADAIEKSLPTARVLRCDKTCTVLVAEMVVVHVASVCEEGVEKCWSWHLP</sequence>
<name>A0A426Y3V6_ENSVE</name>
<protein>
    <submittedName>
        <fullName evidence="2">Uncharacterized protein</fullName>
    </submittedName>
</protein>
<evidence type="ECO:0000313" key="2">
    <source>
        <dbReference type="EMBL" id="RRT46435.1"/>
    </source>
</evidence>
<comment type="caution">
    <text evidence="2">The sequence shown here is derived from an EMBL/GenBank/DDBJ whole genome shotgun (WGS) entry which is preliminary data.</text>
</comment>